<gene>
    <name evidence="1" type="ORF">GCM10010478_23380</name>
</gene>
<comment type="caution">
    <text evidence="1">The sequence shown here is derived from an EMBL/GenBank/DDBJ whole genome shotgun (WGS) entry which is preliminary data.</text>
</comment>
<evidence type="ECO:0000313" key="2">
    <source>
        <dbReference type="Proteomes" id="UP001501423"/>
    </source>
</evidence>
<protein>
    <submittedName>
        <fullName evidence="1">Uncharacterized protein</fullName>
    </submittedName>
</protein>
<proteinExistence type="predicted"/>
<keyword evidence="2" id="KW-1185">Reference proteome</keyword>
<sequence>MPWPGNAEVRAGSRCPRPFVVTLVSQDHDGGVRAAVTRKSGCVLRPVAFKKIPEYLAVAPTNPERIVSREVFGSASAAHSRAGTVAP</sequence>
<dbReference type="Proteomes" id="UP001501423">
    <property type="component" value="Unassembled WGS sequence"/>
</dbReference>
<organism evidence="1 2">
    <name type="scientific">Streptomyces erythrogriseus</name>
    <dbReference type="NCBI Taxonomy" id="284027"/>
    <lineage>
        <taxon>Bacteria</taxon>
        <taxon>Bacillati</taxon>
        <taxon>Actinomycetota</taxon>
        <taxon>Actinomycetes</taxon>
        <taxon>Kitasatosporales</taxon>
        <taxon>Streptomycetaceae</taxon>
        <taxon>Streptomyces</taxon>
        <taxon>Streptomyces griseoincarnatus group</taxon>
    </lineage>
</organism>
<evidence type="ECO:0000313" key="1">
    <source>
        <dbReference type="EMBL" id="GAA2922301.1"/>
    </source>
</evidence>
<accession>A0ABN3WPC8</accession>
<name>A0ABN3WPC8_9ACTN</name>
<dbReference type="EMBL" id="BAAAVA010000021">
    <property type="protein sequence ID" value="GAA2922301.1"/>
    <property type="molecule type" value="Genomic_DNA"/>
</dbReference>
<reference evidence="1 2" key="1">
    <citation type="journal article" date="2019" name="Int. J. Syst. Evol. Microbiol.">
        <title>The Global Catalogue of Microorganisms (GCM) 10K type strain sequencing project: providing services to taxonomists for standard genome sequencing and annotation.</title>
        <authorList>
            <consortium name="The Broad Institute Genomics Platform"/>
            <consortium name="The Broad Institute Genome Sequencing Center for Infectious Disease"/>
            <person name="Wu L."/>
            <person name="Ma J."/>
        </authorList>
    </citation>
    <scope>NUCLEOTIDE SEQUENCE [LARGE SCALE GENOMIC DNA]</scope>
    <source>
        <strain evidence="1 2">JCM 9650</strain>
    </source>
</reference>